<organism evidence="2 3">
    <name type="scientific">Tetranychus urticae</name>
    <name type="common">Two-spotted spider mite</name>
    <dbReference type="NCBI Taxonomy" id="32264"/>
    <lineage>
        <taxon>Eukaryota</taxon>
        <taxon>Metazoa</taxon>
        <taxon>Ecdysozoa</taxon>
        <taxon>Arthropoda</taxon>
        <taxon>Chelicerata</taxon>
        <taxon>Arachnida</taxon>
        <taxon>Acari</taxon>
        <taxon>Acariformes</taxon>
        <taxon>Trombidiformes</taxon>
        <taxon>Prostigmata</taxon>
        <taxon>Eleutherengona</taxon>
        <taxon>Raphignathae</taxon>
        <taxon>Tetranychoidea</taxon>
        <taxon>Tetranychidae</taxon>
        <taxon>Tetranychus</taxon>
    </lineage>
</organism>
<dbReference type="EnsemblMetazoa" id="tetur05g09060.1">
    <property type="protein sequence ID" value="tetur05g09060.1"/>
    <property type="gene ID" value="tetur05g09060"/>
</dbReference>
<reference evidence="2" key="2">
    <citation type="submission" date="2015-06" db="UniProtKB">
        <authorList>
            <consortium name="EnsemblMetazoa"/>
        </authorList>
    </citation>
    <scope>IDENTIFICATION</scope>
</reference>
<sequence>MFTKIQHLISIVIFNLITANLFALAEIDNQTIPNSISPLINPKGVDLIAQNLSMQCDCSSKDVISDECRTICGSSPQANSGKKINYVPIVVILSMVVFLGAVTYITLYLKNRPKSTDPDIGLDHIKTSENKDKVAVEVVKEETNRESSNVTNGHLEEVVLNE</sequence>
<evidence type="ECO:0000256" key="1">
    <source>
        <dbReference type="SAM" id="Phobius"/>
    </source>
</evidence>
<protein>
    <submittedName>
        <fullName evidence="2">Uncharacterized protein</fullName>
    </submittedName>
</protein>
<keyword evidence="1" id="KW-0812">Transmembrane</keyword>
<feature type="transmembrane region" description="Helical" evidence="1">
    <location>
        <begin position="7"/>
        <end position="25"/>
    </location>
</feature>
<dbReference type="HOGENOM" id="CLU_1604829_0_0_1"/>
<dbReference type="EMBL" id="CAEY01001593">
    <property type="status" value="NOT_ANNOTATED_CDS"/>
    <property type="molecule type" value="Genomic_DNA"/>
</dbReference>
<dbReference type="Proteomes" id="UP000015104">
    <property type="component" value="Unassembled WGS sequence"/>
</dbReference>
<dbReference type="AlphaFoldDB" id="T1K692"/>
<feature type="transmembrane region" description="Helical" evidence="1">
    <location>
        <begin position="86"/>
        <end position="109"/>
    </location>
</feature>
<keyword evidence="1" id="KW-1133">Transmembrane helix</keyword>
<accession>T1K692</accession>
<evidence type="ECO:0000313" key="3">
    <source>
        <dbReference type="Proteomes" id="UP000015104"/>
    </source>
</evidence>
<keyword evidence="3" id="KW-1185">Reference proteome</keyword>
<evidence type="ECO:0000313" key="2">
    <source>
        <dbReference type="EnsemblMetazoa" id="tetur05g09060.1"/>
    </source>
</evidence>
<proteinExistence type="predicted"/>
<reference evidence="3" key="1">
    <citation type="submission" date="2011-08" db="EMBL/GenBank/DDBJ databases">
        <authorList>
            <person name="Rombauts S."/>
        </authorList>
    </citation>
    <scope>NUCLEOTIDE SEQUENCE</scope>
    <source>
        <strain evidence="3">London</strain>
    </source>
</reference>
<keyword evidence="1" id="KW-0472">Membrane</keyword>
<name>T1K692_TETUR</name>